<gene>
    <name evidence="2" type="ORF">E6O51_01330</name>
</gene>
<dbReference type="Pfam" id="PF12697">
    <property type="entry name" value="Abhydrolase_6"/>
    <property type="match status" value="1"/>
</dbReference>
<organism evidence="2 3">
    <name type="scientific">Pseudothauera rhizosphaerae</name>
    <dbReference type="NCBI Taxonomy" id="2565932"/>
    <lineage>
        <taxon>Bacteria</taxon>
        <taxon>Pseudomonadati</taxon>
        <taxon>Pseudomonadota</taxon>
        <taxon>Betaproteobacteria</taxon>
        <taxon>Rhodocyclales</taxon>
        <taxon>Zoogloeaceae</taxon>
        <taxon>Pseudothauera</taxon>
    </lineage>
</organism>
<accession>A0A4S4B2Y4</accession>
<sequence length="257" mass="27880">MWRHRREGNGRPLILLHGIGMSHAAWNPVIPLLAAERQVIAFDTAGFGDTPPLPDGVVPTVRNLVATLADSLGELGITTPVDIAGNSLGGLMALEAAKLGIARSVVALSPAGLWKESISPHVRHVFQGLRWSAQTFPALARAALRFSLTREAILAIPLSPGSRKMPASDAIRVMEDFSGARSFDATFANLHRFASGQSISVPVTVAFGGRDWILPKSSQRRDELPLQTRWVFPRNWGHVPMWVDPEGVVRLILEGTQ</sequence>
<evidence type="ECO:0000259" key="1">
    <source>
        <dbReference type="Pfam" id="PF12697"/>
    </source>
</evidence>
<feature type="domain" description="AB hydrolase-1" evidence="1">
    <location>
        <begin position="13"/>
        <end position="250"/>
    </location>
</feature>
<comment type="caution">
    <text evidence="2">The sequence shown here is derived from an EMBL/GenBank/DDBJ whole genome shotgun (WGS) entry which is preliminary data.</text>
</comment>
<keyword evidence="2" id="KW-0378">Hydrolase</keyword>
<dbReference type="PANTHER" id="PTHR46438">
    <property type="entry name" value="ALPHA/BETA-HYDROLASES SUPERFAMILY PROTEIN"/>
    <property type="match status" value="1"/>
</dbReference>
<dbReference type="InterPro" id="IPR029058">
    <property type="entry name" value="AB_hydrolase_fold"/>
</dbReference>
<keyword evidence="3" id="KW-1185">Reference proteome</keyword>
<evidence type="ECO:0000313" key="3">
    <source>
        <dbReference type="Proteomes" id="UP000307956"/>
    </source>
</evidence>
<protein>
    <submittedName>
        <fullName evidence="2">Alpha/beta hydrolase</fullName>
    </submittedName>
</protein>
<dbReference type="OrthoDB" id="9799989at2"/>
<evidence type="ECO:0000313" key="2">
    <source>
        <dbReference type="EMBL" id="THF65271.1"/>
    </source>
</evidence>
<dbReference type="PANTHER" id="PTHR46438:SF11">
    <property type="entry name" value="LIPASE-RELATED"/>
    <property type="match status" value="1"/>
</dbReference>
<dbReference type="InterPro" id="IPR000073">
    <property type="entry name" value="AB_hydrolase_1"/>
</dbReference>
<dbReference type="SUPFAM" id="SSF53474">
    <property type="entry name" value="alpha/beta-Hydrolases"/>
    <property type="match status" value="1"/>
</dbReference>
<dbReference type="GO" id="GO:0016787">
    <property type="term" value="F:hydrolase activity"/>
    <property type="evidence" value="ECO:0007669"/>
    <property type="project" value="UniProtKB-KW"/>
</dbReference>
<reference evidence="2 3" key="1">
    <citation type="submission" date="2019-04" db="EMBL/GenBank/DDBJ databases">
        <title>Azoarcus rhizosphaerae sp. nov. isolated from rhizosphere of Ficus religiosa.</title>
        <authorList>
            <person name="Lin S.-Y."/>
            <person name="Hameed A."/>
            <person name="Hsu Y.-H."/>
            <person name="Young C.-C."/>
        </authorList>
    </citation>
    <scope>NUCLEOTIDE SEQUENCE [LARGE SCALE GENOMIC DNA]</scope>
    <source>
        <strain evidence="2 3">CC-YHH848</strain>
    </source>
</reference>
<dbReference type="Proteomes" id="UP000307956">
    <property type="component" value="Unassembled WGS sequence"/>
</dbReference>
<proteinExistence type="predicted"/>
<dbReference type="EMBL" id="SSOD01000001">
    <property type="protein sequence ID" value="THF65271.1"/>
    <property type="molecule type" value="Genomic_DNA"/>
</dbReference>
<name>A0A4S4B2Y4_9RHOO</name>
<dbReference type="PRINTS" id="PR00111">
    <property type="entry name" value="ABHYDROLASE"/>
</dbReference>
<dbReference type="Gene3D" id="3.40.50.1820">
    <property type="entry name" value="alpha/beta hydrolase"/>
    <property type="match status" value="1"/>
</dbReference>
<dbReference type="AlphaFoldDB" id="A0A4S4B2Y4"/>